<evidence type="ECO:0000313" key="1">
    <source>
        <dbReference type="EMBL" id="EAR87662.1"/>
    </source>
</evidence>
<organism evidence="1 2">
    <name type="scientific">Tetrahymena thermophila (strain SB210)</name>
    <dbReference type="NCBI Taxonomy" id="312017"/>
    <lineage>
        <taxon>Eukaryota</taxon>
        <taxon>Sar</taxon>
        <taxon>Alveolata</taxon>
        <taxon>Ciliophora</taxon>
        <taxon>Intramacronucleata</taxon>
        <taxon>Oligohymenophorea</taxon>
        <taxon>Hymenostomatida</taxon>
        <taxon>Tetrahymenina</taxon>
        <taxon>Tetrahymenidae</taxon>
        <taxon>Tetrahymena</taxon>
    </lineage>
</organism>
<protein>
    <submittedName>
        <fullName evidence="1">Uncharacterized protein</fullName>
    </submittedName>
</protein>
<sequence length="67" mass="8276">MKQKSQLKKKKQINKSQSFNKNLTNIERCEYEKRQKENEIFINKYIHQIPDHARHPNSFQYDFHITI</sequence>
<dbReference type="KEGG" id="tet:TTHERM_00538830"/>
<gene>
    <name evidence="1" type="ORF">TTHERM_00538830</name>
</gene>
<proteinExistence type="predicted"/>
<reference evidence="2" key="1">
    <citation type="journal article" date="2006" name="PLoS Biol.">
        <title>Macronuclear genome sequence of the ciliate Tetrahymena thermophila, a model eukaryote.</title>
        <authorList>
            <person name="Eisen J.A."/>
            <person name="Coyne R.S."/>
            <person name="Wu M."/>
            <person name="Wu D."/>
            <person name="Thiagarajan M."/>
            <person name="Wortman J.R."/>
            <person name="Badger J.H."/>
            <person name="Ren Q."/>
            <person name="Amedeo P."/>
            <person name="Jones K.M."/>
            <person name="Tallon L.J."/>
            <person name="Delcher A.L."/>
            <person name="Salzberg S.L."/>
            <person name="Silva J.C."/>
            <person name="Haas B.J."/>
            <person name="Majoros W.H."/>
            <person name="Farzad M."/>
            <person name="Carlton J.M."/>
            <person name="Smith R.K. Jr."/>
            <person name="Garg J."/>
            <person name="Pearlman R.E."/>
            <person name="Karrer K.M."/>
            <person name="Sun L."/>
            <person name="Manning G."/>
            <person name="Elde N.C."/>
            <person name="Turkewitz A.P."/>
            <person name="Asai D.J."/>
            <person name="Wilkes D.E."/>
            <person name="Wang Y."/>
            <person name="Cai H."/>
            <person name="Collins K."/>
            <person name="Stewart B.A."/>
            <person name="Lee S.R."/>
            <person name="Wilamowska K."/>
            <person name="Weinberg Z."/>
            <person name="Ruzzo W.L."/>
            <person name="Wloga D."/>
            <person name="Gaertig J."/>
            <person name="Frankel J."/>
            <person name="Tsao C.-C."/>
            <person name="Gorovsky M.A."/>
            <person name="Keeling P.J."/>
            <person name="Waller R.F."/>
            <person name="Patron N.J."/>
            <person name="Cherry J.M."/>
            <person name="Stover N.A."/>
            <person name="Krieger C.J."/>
            <person name="del Toro C."/>
            <person name="Ryder H.F."/>
            <person name="Williamson S.C."/>
            <person name="Barbeau R.A."/>
            <person name="Hamilton E.P."/>
            <person name="Orias E."/>
        </authorList>
    </citation>
    <scope>NUCLEOTIDE SEQUENCE [LARGE SCALE GENOMIC DNA]</scope>
    <source>
        <strain evidence="2">SB210</strain>
    </source>
</reference>
<keyword evidence="2" id="KW-1185">Reference proteome</keyword>
<dbReference type="GeneID" id="7839128"/>
<dbReference type="AlphaFoldDB" id="I7MHL1"/>
<dbReference type="EMBL" id="GG662849">
    <property type="protein sequence ID" value="EAR87662.1"/>
    <property type="molecule type" value="Genomic_DNA"/>
</dbReference>
<accession>I7MHL1</accession>
<evidence type="ECO:0000313" key="2">
    <source>
        <dbReference type="Proteomes" id="UP000009168"/>
    </source>
</evidence>
<dbReference type="RefSeq" id="XP_001007907.1">
    <property type="nucleotide sequence ID" value="XM_001007907.1"/>
</dbReference>
<dbReference type="Proteomes" id="UP000009168">
    <property type="component" value="Unassembled WGS sequence"/>
</dbReference>
<name>I7MHL1_TETTS</name>
<dbReference type="HOGENOM" id="CLU_2818139_0_0_1"/>
<dbReference type="InParanoid" id="I7MHL1"/>